<evidence type="ECO:0000313" key="3">
    <source>
        <dbReference type="Proteomes" id="UP000031036"/>
    </source>
</evidence>
<evidence type="ECO:0000256" key="1">
    <source>
        <dbReference type="SAM" id="SignalP"/>
    </source>
</evidence>
<feature type="chain" id="PRO_5002095761" evidence="1">
    <location>
        <begin position="19"/>
        <end position="63"/>
    </location>
</feature>
<gene>
    <name evidence="2" type="ORF">Tcan_11970</name>
</gene>
<name>A0A0B2UW04_TOXCA</name>
<proteinExistence type="predicted"/>
<reference evidence="2 3" key="1">
    <citation type="submission" date="2014-11" db="EMBL/GenBank/DDBJ databases">
        <title>Genetic blueprint of the zoonotic pathogen Toxocara canis.</title>
        <authorList>
            <person name="Zhu X.-Q."/>
            <person name="Korhonen P.K."/>
            <person name="Cai H."/>
            <person name="Young N.D."/>
            <person name="Nejsum P."/>
            <person name="von Samson-Himmelstjerna G."/>
            <person name="Boag P.R."/>
            <person name="Tan P."/>
            <person name="Li Q."/>
            <person name="Min J."/>
            <person name="Yang Y."/>
            <person name="Wang X."/>
            <person name="Fang X."/>
            <person name="Hall R.S."/>
            <person name="Hofmann A."/>
            <person name="Sternberg P.W."/>
            <person name="Jex A.R."/>
            <person name="Gasser R.B."/>
        </authorList>
    </citation>
    <scope>NUCLEOTIDE SEQUENCE [LARGE SCALE GENOMIC DNA]</scope>
    <source>
        <strain evidence="2">PN_DK_2014</strain>
    </source>
</reference>
<protein>
    <submittedName>
        <fullName evidence="2">Uncharacterized protein</fullName>
    </submittedName>
</protein>
<comment type="caution">
    <text evidence="2">The sequence shown here is derived from an EMBL/GenBank/DDBJ whole genome shotgun (WGS) entry which is preliminary data.</text>
</comment>
<keyword evidence="3" id="KW-1185">Reference proteome</keyword>
<dbReference type="Proteomes" id="UP000031036">
    <property type="component" value="Unassembled WGS sequence"/>
</dbReference>
<organism evidence="2 3">
    <name type="scientific">Toxocara canis</name>
    <name type="common">Canine roundworm</name>
    <dbReference type="NCBI Taxonomy" id="6265"/>
    <lineage>
        <taxon>Eukaryota</taxon>
        <taxon>Metazoa</taxon>
        <taxon>Ecdysozoa</taxon>
        <taxon>Nematoda</taxon>
        <taxon>Chromadorea</taxon>
        <taxon>Rhabditida</taxon>
        <taxon>Spirurina</taxon>
        <taxon>Ascaridomorpha</taxon>
        <taxon>Ascaridoidea</taxon>
        <taxon>Toxocaridae</taxon>
        <taxon>Toxocara</taxon>
    </lineage>
</organism>
<keyword evidence="1" id="KW-0732">Signal</keyword>
<accession>A0A0B2UW04</accession>
<dbReference type="EMBL" id="JPKZ01003130">
    <property type="protein sequence ID" value="KHN73242.1"/>
    <property type="molecule type" value="Genomic_DNA"/>
</dbReference>
<dbReference type="AlphaFoldDB" id="A0A0B2UW04"/>
<evidence type="ECO:0000313" key="2">
    <source>
        <dbReference type="EMBL" id="KHN73242.1"/>
    </source>
</evidence>
<sequence>MILRAAVLHLTSVLLVYGQPRTSTDGTNLLGTHDEQEGKKTVEKMKSLLCTFFGKTCLLAKGR</sequence>
<feature type="signal peptide" evidence="1">
    <location>
        <begin position="1"/>
        <end position="18"/>
    </location>
</feature>